<keyword evidence="1" id="KW-0378">Hydrolase</keyword>
<accession>A0A9P1GR61</accession>
<dbReference type="InterPro" id="IPR049730">
    <property type="entry name" value="SNF2/RAD54-like_C"/>
</dbReference>
<evidence type="ECO:0000313" key="4">
    <source>
        <dbReference type="EMBL" id="CAL4806993.1"/>
    </source>
</evidence>
<organism evidence="3">
    <name type="scientific">Cladocopium goreaui</name>
    <dbReference type="NCBI Taxonomy" id="2562237"/>
    <lineage>
        <taxon>Eukaryota</taxon>
        <taxon>Sar</taxon>
        <taxon>Alveolata</taxon>
        <taxon>Dinophyceae</taxon>
        <taxon>Suessiales</taxon>
        <taxon>Symbiodiniaceae</taxon>
        <taxon>Cladocopium</taxon>
    </lineage>
</organism>
<dbReference type="EMBL" id="CAMXCT030006765">
    <property type="protein sequence ID" value="CAL4806993.1"/>
    <property type="molecule type" value="Genomic_DNA"/>
</dbReference>
<dbReference type="EMBL" id="CAMXCT010006765">
    <property type="protein sequence ID" value="CAI4019681.1"/>
    <property type="molecule type" value="Genomic_DNA"/>
</dbReference>
<proteinExistence type="predicted"/>
<dbReference type="SUPFAM" id="SSF52540">
    <property type="entry name" value="P-loop containing nucleoside triphosphate hydrolases"/>
    <property type="match status" value="1"/>
</dbReference>
<dbReference type="GO" id="GO:0016787">
    <property type="term" value="F:hydrolase activity"/>
    <property type="evidence" value="ECO:0007669"/>
    <property type="project" value="UniProtKB-KW"/>
</dbReference>
<reference evidence="4 5" key="2">
    <citation type="submission" date="2024-05" db="EMBL/GenBank/DDBJ databases">
        <authorList>
            <person name="Chen Y."/>
            <person name="Shah S."/>
            <person name="Dougan E. K."/>
            <person name="Thang M."/>
            <person name="Chan C."/>
        </authorList>
    </citation>
    <scope>NUCLEOTIDE SEQUENCE [LARGE SCALE GENOMIC DNA]</scope>
</reference>
<evidence type="ECO:0000313" key="3">
    <source>
        <dbReference type="EMBL" id="CAI4019681.1"/>
    </source>
</evidence>
<name>A0A9P1GR61_9DINO</name>
<dbReference type="PANTHER" id="PTHR10799">
    <property type="entry name" value="SNF2/RAD54 HELICASE FAMILY"/>
    <property type="match status" value="1"/>
</dbReference>
<reference evidence="3" key="1">
    <citation type="submission" date="2022-10" db="EMBL/GenBank/DDBJ databases">
        <authorList>
            <person name="Chen Y."/>
            <person name="Dougan E. K."/>
            <person name="Chan C."/>
            <person name="Rhodes N."/>
            <person name="Thang M."/>
        </authorList>
    </citation>
    <scope>NUCLEOTIDE SEQUENCE</scope>
</reference>
<evidence type="ECO:0000313" key="5">
    <source>
        <dbReference type="Proteomes" id="UP001152797"/>
    </source>
</evidence>
<dbReference type="Gene3D" id="3.40.50.300">
    <property type="entry name" value="P-loop containing nucleotide triphosphate hydrolases"/>
    <property type="match status" value="1"/>
</dbReference>
<dbReference type="OrthoDB" id="422145at2759"/>
<dbReference type="Pfam" id="PF00271">
    <property type="entry name" value="Helicase_C"/>
    <property type="match status" value="1"/>
</dbReference>
<dbReference type="Proteomes" id="UP001152797">
    <property type="component" value="Unassembled WGS sequence"/>
</dbReference>
<evidence type="ECO:0000256" key="1">
    <source>
        <dbReference type="ARBA" id="ARBA00022801"/>
    </source>
</evidence>
<feature type="domain" description="Helicase C-terminal" evidence="2">
    <location>
        <begin position="1"/>
        <end position="161"/>
    </location>
</feature>
<comment type="caution">
    <text evidence="3">The sequence shown here is derived from an EMBL/GenBank/DDBJ whole genome shotgun (WGS) entry which is preliminary data.</text>
</comment>
<dbReference type="PROSITE" id="PS51194">
    <property type="entry name" value="HELICASE_CTER"/>
    <property type="match status" value="1"/>
</dbReference>
<protein>
    <submittedName>
        <fullName evidence="4">ISWI chromatin-remodeling complex ATPase ISW2 (Imitation switch protein 2)</fullName>
    </submittedName>
</protein>
<dbReference type="AlphaFoldDB" id="A0A9P1GR61"/>
<sequence length="187" mass="20798">MGRFIFVNEQGNLVSPPTLSRASAVVHCAGQRHKCTADSGSLTTSWVLVKSQLLNSLVFVAGFQVKPQRNEDLFVYLIGTRAGGLGVNLASANHVVIFEQDWNPHVDHQAIDRAHRIGQQRKVHVHRPVQEWGIEERLVRRATNKLQMEKCIINAKEEDEEELLAESEDTLTSEEAVAGKGIEGLLI</sequence>
<dbReference type="SMART" id="SM00490">
    <property type="entry name" value="HELICc"/>
    <property type="match status" value="1"/>
</dbReference>
<evidence type="ECO:0000259" key="2">
    <source>
        <dbReference type="PROSITE" id="PS51194"/>
    </source>
</evidence>
<dbReference type="InterPro" id="IPR001650">
    <property type="entry name" value="Helicase_C-like"/>
</dbReference>
<gene>
    <name evidence="3" type="ORF">C1SCF055_LOCUS44166</name>
</gene>
<keyword evidence="5" id="KW-1185">Reference proteome</keyword>
<dbReference type="EMBL" id="CAMXCT020006765">
    <property type="protein sequence ID" value="CAL1173056.1"/>
    <property type="molecule type" value="Genomic_DNA"/>
</dbReference>
<dbReference type="InterPro" id="IPR027417">
    <property type="entry name" value="P-loop_NTPase"/>
</dbReference>
<dbReference type="CDD" id="cd18793">
    <property type="entry name" value="SF2_C_SNF"/>
    <property type="match status" value="1"/>
</dbReference>